<organism evidence="5 6">
    <name type="scientific">Taibaiella soli</name>
    <dbReference type="NCBI Taxonomy" id="1649169"/>
    <lineage>
        <taxon>Bacteria</taxon>
        <taxon>Pseudomonadati</taxon>
        <taxon>Bacteroidota</taxon>
        <taxon>Chitinophagia</taxon>
        <taxon>Chitinophagales</taxon>
        <taxon>Chitinophagaceae</taxon>
        <taxon>Taibaiella</taxon>
    </lineage>
</organism>
<dbReference type="RefSeq" id="WP_110999266.1">
    <property type="nucleotide sequence ID" value="NZ_QKTW01000017.1"/>
</dbReference>
<dbReference type="InterPro" id="IPR015915">
    <property type="entry name" value="Kelch-typ_b-propeller"/>
</dbReference>
<dbReference type="InterPro" id="IPR013783">
    <property type="entry name" value="Ig-like_fold"/>
</dbReference>
<gene>
    <name evidence="5" type="ORF">DN068_12480</name>
</gene>
<dbReference type="AlphaFoldDB" id="A0A2W2AB86"/>
<protein>
    <recommendedName>
        <fullName evidence="4">Ig-like domain-containing protein</fullName>
    </recommendedName>
</protein>
<evidence type="ECO:0000259" key="4">
    <source>
        <dbReference type="PROSITE" id="PS50835"/>
    </source>
</evidence>
<dbReference type="SUPFAM" id="SSF117281">
    <property type="entry name" value="Kelch motif"/>
    <property type="match status" value="2"/>
</dbReference>
<feature type="domain" description="Ig-like" evidence="4">
    <location>
        <begin position="724"/>
        <end position="804"/>
    </location>
</feature>
<keyword evidence="2" id="KW-0677">Repeat</keyword>
<reference evidence="5 6" key="1">
    <citation type="submission" date="2018-06" db="EMBL/GenBank/DDBJ databases">
        <title>Mucibacter soli gen. nov., sp. nov., a new member of the family Chitinophagaceae producing mucin.</title>
        <authorList>
            <person name="Kim M.-K."/>
            <person name="Park S."/>
            <person name="Kim T.-S."/>
            <person name="Joung Y."/>
            <person name="Han J.-H."/>
            <person name="Kim S.B."/>
        </authorList>
    </citation>
    <scope>NUCLEOTIDE SEQUENCE [LARGE SCALE GENOMIC DNA]</scope>
    <source>
        <strain evidence="5 6">R1-15</strain>
    </source>
</reference>
<evidence type="ECO:0000256" key="2">
    <source>
        <dbReference type="ARBA" id="ARBA00022737"/>
    </source>
</evidence>
<keyword evidence="6" id="KW-1185">Reference proteome</keyword>
<sequence>MNKKIIFCLLLCLASAILKAQAPNTWVQKADIGATLPNSAERRQEAAGFAIGGKGYIGLGYSQYTSLFLSDVWQYDTLSKTWSQVADFPAIGRRGPIGVGVGNKGYIIGGMRNGQFGPDNDIWQYDPAANTWTQKTSPNGPGRYWAMAFTLGQKIFIGGGWGLSGPMNDFWEYNIPTDSWTQRDTIPGDKRFSGAGFAAGGKGYIGMGVSQTADLMDLNEWDTTTLTWTPKANFPLTGGITGCTSFGIGDKGYVGMGMVSVGNGYTSNFWEFNPATNSWTQKASYGGGINWGASNFVIGDRGYVAGGFDGSYWSTNMWSYAPTSNTWRHEANFGPQHLRTGSFGFSIGEKGYIGSGFDMYHLVDVWEYDSQTGTWSQKADFTGTGRDAAVGFSIGNKGYVGTGKDGNGGTSDFLQYDQATNSWTQKASFPGDPRTDAVGFSIGNKGYIGTGTYPFSGNYNGLTNDFWEYNPATDAWTQKANFGGGLRANAIGFASNGRGYVGLGSPDYGLTALDFWEYNPTTNSWTQKANFPGNARTSASSFAIGNKGYVVSGVPYIFQPALDDVWRYNTYTDTWTQLDTFAGQPRKGTAVFTIGNKGYIGGGTSQISGTILGDFWQFTSDYYIHTDTVTGPYCIGSSVTVPFTINGSFFAGNVFTAQLSDASGSFANPVNIGTFSDTVAGNISCTLPTNIPSGNGYKIRVVSSSPIIYGSDNNPGFTINGIAPIVNINTTPGNTICEGTTVLFKANVVGGGTFPAYVWKKNGTTVGTDSTYTSYTLSNNDQLTCTVTSSALCASTPTTSAPVTMIVNPVITSTVTISATPGDTICAGSLITYTANVQNAGTNPVYLWQVNGIGVSNAPTYSSNSFSNNDKIVCQITPNVACPFTPNTFSNLDSVTVYLQPSVNITASGPTSFCAGDSVMLNGNMQTGVDYLWLRNNVPTIVTTPENTAHTDGNYELTATTVHGCSDTSNAIQVTVKPMPDITLLITGDTTFCEGGSVKIEVASTAPGNTYLWFNLGSAINNTSAQYIASTSGVYSVRAANNQNCVDTSRQVTVVENPKPQPIITISNGSLTTGTYSSYQWSLNQTPISGATNASYNPNGNPGTYTVTVFDNNGCSNTSAPYGVSTGVSNINQANGIVVSPIPTHGILQITTQQEIRIDLFDISGKTILSNIRSHMIDITELPAGVYILKIKDTENNLLRVERVVKQ</sequence>
<keyword evidence="3" id="KW-0732">Signal</keyword>
<dbReference type="Proteomes" id="UP000248745">
    <property type="component" value="Unassembled WGS sequence"/>
</dbReference>
<accession>A0A2W2AB86</accession>
<feature type="chain" id="PRO_5016153144" description="Ig-like domain-containing protein" evidence="3">
    <location>
        <begin position="21"/>
        <end position="1207"/>
    </location>
</feature>
<dbReference type="Pfam" id="PF24996">
    <property type="entry name" value="NANM"/>
    <property type="match status" value="1"/>
</dbReference>
<dbReference type="InterPro" id="IPR026444">
    <property type="entry name" value="Secre_tail"/>
</dbReference>
<dbReference type="PANTHER" id="PTHR45632">
    <property type="entry name" value="LD33804P"/>
    <property type="match status" value="1"/>
</dbReference>
<keyword evidence="1" id="KW-0880">Kelch repeat</keyword>
<dbReference type="PROSITE" id="PS50835">
    <property type="entry name" value="IG_LIKE"/>
    <property type="match status" value="1"/>
</dbReference>
<proteinExistence type="predicted"/>
<dbReference type="Gene3D" id="2.60.40.10">
    <property type="entry name" value="Immunoglobulins"/>
    <property type="match status" value="3"/>
</dbReference>
<name>A0A2W2AB86_9BACT</name>
<dbReference type="Pfam" id="PF18962">
    <property type="entry name" value="Por_Secre_tail"/>
    <property type="match status" value="1"/>
</dbReference>
<dbReference type="InterPro" id="IPR007110">
    <property type="entry name" value="Ig-like_dom"/>
</dbReference>
<dbReference type="OrthoDB" id="103335at2"/>
<comment type="caution">
    <text evidence="5">The sequence shown here is derived from an EMBL/GenBank/DDBJ whole genome shotgun (WGS) entry which is preliminary data.</text>
</comment>
<dbReference type="NCBIfam" id="TIGR04183">
    <property type="entry name" value="Por_Secre_tail"/>
    <property type="match status" value="1"/>
</dbReference>
<evidence type="ECO:0000256" key="1">
    <source>
        <dbReference type="ARBA" id="ARBA00022441"/>
    </source>
</evidence>
<evidence type="ECO:0000256" key="3">
    <source>
        <dbReference type="SAM" id="SignalP"/>
    </source>
</evidence>
<dbReference type="PANTHER" id="PTHR45632:SF3">
    <property type="entry name" value="KELCH-LIKE PROTEIN 32"/>
    <property type="match status" value="1"/>
</dbReference>
<feature type="signal peptide" evidence="3">
    <location>
        <begin position="1"/>
        <end position="20"/>
    </location>
</feature>
<dbReference type="EMBL" id="QKTW01000017">
    <property type="protein sequence ID" value="PZF72675.1"/>
    <property type="molecule type" value="Genomic_DNA"/>
</dbReference>
<evidence type="ECO:0000313" key="5">
    <source>
        <dbReference type="EMBL" id="PZF72675.1"/>
    </source>
</evidence>
<dbReference type="InterPro" id="IPR056734">
    <property type="entry name" value="NANM"/>
</dbReference>
<evidence type="ECO:0000313" key="6">
    <source>
        <dbReference type="Proteomes" id="UP000248745"/>
    </source>
</evidence>
<dbReference type="Gene3D" id="2.120.10.80">
    <property type="entry name" value="Kelch-type beta propeller"/>
    <property type="match status" value="4"/>
</dbReference>
<dbReference type="Pfam" id="PF24681">
    <property type="entry name" value="Kelch_KLHDC2_KLHL20_DRC7"/>
    <property type="match status" value="1"/>
</dbReference>